<comment type="cofactor">
    <cofactor evidence="13">
        <name>heme b</name>
        <dbReference type="ChEBI" id="CHEBI:60344"/>
    </cofactor>
    <text evidence="13">Binds 1 heme b (iron(II)-protoporphyrin IX) group non-covalently per subunit.</text>
</comment>
<evidence type="ECO:0000256" key="5">
    <source>
        <dbReference type="ARBA" id="ARBA00022729"/>
    </source>
</evidence>
<organism evidence="17 18">
    <name type="scientific">Mycolicibacterium iranicum</name>
    <name type="common">Mycobacterium iranicum</name>
    <dbReference type="NCBI Taxonomy" id="912594"/>
    <lineage>
        <taxon>Bacteria</taxon>
        <taxon>Bacillati</taxon>
        <taxon>Actinomycetota</taxon>
        <taxon>Actinomycetes</taxon>
        <taxon>Mycobacteriales</taxon>
        <taxon>Mycobacteriaceae</taxon>
        <taxon>Mycolicibacterium</taxon>
    </lineage>
</organism>
<feature type="region of interest" description="Disordered" evidence="14">
    <location>
        <begin position="1"/>
        <end position="21"/>
    </location>
</feature>
<comment type="subcellular location">
    <subcellularLocation>
        <location evidence="1">Cell envelope</location>
    </subcellularLocation>
</comment>
<evidence type="ECO:0000256" key="11">
    <source>
        <dbReference type="ARBA" id="ARBA00033775"/>
    </source>
</evidence>
<keyword evidence="18" id="KW-1185">Reference proteome</keyword>
<protein>
    <recommendedName>
        <fullName evidence="10 13">Deferrochelatase</fullName>
        <ecNumber evidence="13">1.11.1.-</ecNumber>
    </recommendedName>
    <alternativeName>
        <fullName evidence="11 13">Peroxidase EfeB</fullName>
    </alternativeName>
</protein>
<comment type="caution">
    <text evidence="17">The sequence shown here is derived from an EMBL/GenBank/DDBJ whole genome shotgun (WGS) entry which is preliminary data.</text>
</comment>
<dbReference type="SUPFAM" id="SSF54909">
    <property type="entry name" value="Dimeric alpha+beta barrel"/>
    <property type="match status" value="1"/>
</dbReference>
<evidence type="ECO:0000256" key="3">
    <source>
        <dbReference type="ARBA" id="ARBA00022617"/>
    </source>
</evidence>
<evidence type="ECO:0000256" key="2">
    <source>
        <dbReference type="ARBA" id="ARBA00022559"/>
    </source>
</evidence>
<evidence type="ECO:0000256" key="6">
    <source>
        <dbReference type="ARBA" id="ARBA00023002"/>
    </source>
</evidence>
<evidence type="ECO:0000313" key="17">
    <source>
        <dbReference type="EMBL" id="MBB2991040.1"/>
    </source>
</evidence>
<dbReference type="PROSITE" id="PS51404">
    <property type="entry name" value="DYP_PEROXIDASE"/>
    <property type="match status" value="1"/>
</dbReference>
<evidence type="ECO:0000313" key="18">
    <source>
        <dbReference type="Proteomes" id="UP000550501"/>
    </source>
</evidence>
<dbReference type="InterPro" id="IPR048328">
    <property type="entry name" value="Dyp_perox_C"/>
</dbReference>
<gene>
    <name evidence="17" type="ORF">FHR72_002513</name>
</gene>
<dbReference type="EMBL" id="JACHVU010000004">
    <property type="protein sequence ID" value="MBB2991040.1"/>
    <property type="molecule type" value="Genomic_DNA"/>
</dbReference>
<dbReference type="GO" id="GO:0033212">
    <property type="term" value="P:iron import into cell"/>
    <property type="evidence" value="ECO:0007669"/>
    <property type="project" value="InterPro"/>
</dbReference>
<evidence type="ECO:0000256" key="1">
    <source>
        <dbReference type="ARBA" id="ARBA00004196"/>
    </source>
</evidence>
<evidence type="ECO:0000259" key="15">
    <source>
        <dbReference type="Pfam" id="PF04261"/>
    </source>
</evidence>
<feature type="domain" description="Dyp-type peroxidase C-terminal" evidence="16">
    <location>
        <begin position="240"/>
        <end position="422"/>
    </location>
</feature>
<keyword evidence="8" id="KW-0456">Lyase</keyword>
<feature type="domain" description="Dyp-type peroxidase N-terminal" evidence="15">
    <location>
        <begin position="69"/>
        <end position="228"/>
    </location>
</feature>
<evidence type="ECO:0000256" key="9">
    <source>
        <dbReference type="ARBA" id="ARBA00025737"/>
    </source>
</evidence>
<dbReference type="Pfam" id="PF20628">
    <property type="entry name" value="Dyp_perox_C"/>
    <property type="match status" value="1"/>
</dbReference>
<comment type="similarity">
    <text evidence="9 13">Belongs to the DyP-type peroxidase family.</text>
</comment>
<keyword evidence="4 13" id="KW-0479">Metal-binding</keyword>
<dbReference type="PANTHER" id="PTHR30521">
    <property type="entry name" value="DEFERROCHELATASE/PEROXIDASE"/>
    <property type="match status" value="1"/>
</dbReference>
<dbReference type="InterPro" id="IPR006311">
    <property type="entry name" value="TAT_signal"/>
</dbReference>
<dbReference type="GO" id="GO:0020037">
    <property type="term" value="F:heme binding"/>
    <property type="evidence" value="ECO:0007669"/>
    <property type="project" value="InterPro"/>
</dbReference>
<dbReference type="InterPro" id="IPR048327">
    <property type="entry name" value="Dyp_perox_N"/>
</dbReference>
<name>A0A839Q4M5_MYCIR</name>
<comment type="catalytic activity">
    <reaction evidence="12">
        <text>heme b + 2 H(+) = protoporphyrin IX + Fe(2+)</text>
        <dbReference type="Rhea" id="RHEA:22584"/>
        <dbReference type="ChEBI" id="CHEBI:15378"/>
        <dbReference type="ChEBI" id="CHEBI:29033"/>
        <dbReference type="ChEBI" id="CHEBI:57306"/>
        <dbReference type="ChEBI" id="CHEBI:60344"/>
        <dbReference type="EC" id="4.98.1.1"/>
    </reaction>
    <physiologicalReaction direction="left-to-right" evidence="12">
        <dbReference type="Rhea" id="RHEA:22585"/>
    </physiologicalReaction>
</comment>
<keyword evidence="7 13" id="KW-0408">Iron</keyword>
<dbReference type="EC" id="1.11.1.-" evidence="13"/>
<comment type="function">
    <text evidence="13">Involved in the recovery of exogenous heme iron. Extracts iron from heme while preserving the protoporphyrin ring intact.</text>
</comment>
<dbReference type="RefSeq" id="WP_183468270.1">
    <property type="nucleotide sequence ID" value="NZ_JACHVU010000004.1"/>
</dbReference>
<dbReference type="GO" id="GO:0004325">
    <property type="term" value="F:ferrochelatase activity"/>
    <property type="evidence" value="ECO:0007669"/>
    <property type="project" value="UniProtKB-EC"/>
</dbReference>
<dbReference type="GO" id="GO:0030313">
    <property type="term" value="C:cell envelope"/>
    <property type="evidence" value="ECO:0007669"/>
    <property type="project" value="UniProtKB-SubCell"/>
</dbReference>
<dbReference type="GO" id="GO:0004601">
    <property type="term" value="F:peroxidase activity"/>
    <property type="evidence" value="ECO:0007669"/>
    <property type="project" value="UniProtKB-KW"/>
</dbReference>
<dbReference type="AlphaFoldDB" id="A0A839Q4M5"/>
<dbReference type="GO" id="GO:0005829">
    <property type="term" value="C:cytosol"/>
    <property type="evidence" value="ECO:0007669"/>
    <property type="project" value="TreeGrafter"/>
</dbReference>
<proteinExistence type="inferred from homology"/>
<keyword evidence="2 13" id="KW-0575">Peroxidase</keyword>
<feature type="region of interest" description="Disordered" evidence="14">
    <location>
        <begin position="113"/>
        <end position="135"/>
    </location>
</feature>
<evidence type="ECO:0000256" key="4">
    <source>
        <dbReference type="ARBA" id="ARBA00022723"/>
    </source>
</evidence>
<dbReference type="Pfam" id="PF04261">
    <property type="entry name" value="Dyp_perox_N"/>
    <property type="match status" value="1"/>
</dbReference>
<evidence type="ECO:0000256" key="13">
    <source>
        <dbReference type="RuleBase" id="RU365017"/>
    </source>
</evidence>
<evidence type="ECO:0000256" key="8">
    <source>
        <dbReference type="ARBA" id="ARBA00023239"/>
    </source>
</evidence>
<evidence type="ECO:0000256" key="12">
    <source>
        <dbReference type="ARBA" id="ARBA00048856"/>
    </source>
</evidence>
<dbReference type="GO" id="GO:0046872">
    <property type="term" value="F:metal ion binding"/>
    <property type="evidence" value="ECO:0007669"/>
    <property type="project" value="UniProtKB-KW"/>
</dbReference>
<sequence length="438" mass="47387">MSSPPSDVTPPAQPDPQRSGLSRRKLFGAAGVTAAVVGAAGAGALAGRASAAQTPDHLQTAVPFRGVHQAGIVTEAQDRMHFATFDVTTKSRDDVIKMLADWTEMAERMTQGKEAFPNGSTGQNPYSPPSDTGEALGLPASQLTLTIGFGPSFFLKDGVDRFGIADKKPAELIDLPKFPNEKIDPAKSGGDIVVQACANDPQVAVHAIRNLARIGFGTVAVRYSQLGFGRTSSTTRDQSTPRNLFGFKDGTANLRSDETEKLNKHVWVADGDGPDWMTGGSYLVARRIRMRIEQWDRTTLLEQERVIGRQKGSGAPMGLEDEFEELNFDLKNTKDEPLIDTLAHVRLASPEHLGGIEILRRGYNFTDGSDGFGHLDAGLFFIAFVRNPITQFVPMQNAISRDDAMNEYVLPTSSAVFACPPGIREGDTSTFWGSTLFD</sequence>
<dbReference type="InterPro" id="IPR011008">
    <property type="entry name" value="Dimeric_a/b-barrel"/>
</dbReference>
<accession>A0A839Q4M5</accession>
<dbReference type="InterPro" id="IPR006313">
    <property type="entry name" value="EfeB/EfeN"/>
</dbReference>
<keyword evidence="6 13" id="KW-0560">Oxidoreductase</keyword>
<dbReference type="NCBIfam" id="TIGR01412">
    <property type="entry name" value="tat_substr_1"/>
    <property type="match status" value="1"/>
</dbReference>
<keyword evidence="3 13" id="KW-0349">Heme</keyword>
<evidence type="ECO:0000256" key="14">
    <source>
        <dbReference type="SAM" id="MobiDB-lite"/>
    </source>
</evidence>
<evidence type="ECO:0000256" key="10">
    <source>
        <dbReference type="ARBA" id="ARBA00033771"/>
    </source>
</evidence>
<keyword evidence="5" id="KW-0732">Signal</keyword>
<dbReference type="PROSITE" id="PS51318">
    <property type="entry name" value="TAT"/>
    <property type="match status" value="1"/>
</dbReference>
<evidence type="ECO:0000259" key="16">
    <source>
        <dbReference type="Pfam" id="PF20628"/>
    </source>
</evidence>
<dbReference type="PANTHER" id="PTHR30521:SF4">
    <property type="entry name" value="DEFERROCHELATASE"/>
    <property type="match status" value="1"/>
</dbReference>
<evidence type="ECO:0000256" key="7">
    <source>
        <dbReference type="ARBA" id="ARBA00023004"/>
    </source>
</evidence>
<dbReference type="NCBIfam" id="TIGR01413">
    <property type="entry name" value="Dyp_perox_fam"/>
    <property type="match status" value="1"/>
</dbReference>
<dbReference type="InterPro" id="IPR006314">
    <property type="entry name" value="Dyp_peroxidase"/>
</dbReference>
<dbReference type="Proteomes" id="UP000550501">
    <property type="component" value="Unassembled WGS sequence"/>
</dbReference>
<reference evidence="17 18" key="1">
    <citation type="submission" date="2020-08" db="EMBL/GenBank/DDBJ databases">
        <title>The Agave Microbiome: Exploring the role of microbial communities in plant adaptations to desert environments.</title>
        <authorList>
            <person name="Partida-Martinez L.P."/>
        </authorList>
    </citation>
    <scope>NUCLEOTIDE SEQUENCE [LARGE SCALE GENOMIC DNA]</scope>
    <source>
        <strain evidence="17 18">AT2.18</strain>
    </source>
</reference>